<dbReference type="EMBL" id="HBIO01002064">
    <property type="protein sequence ID" value="CAE0456653.1"/>
    <property type="molecule type" value="Transcribed_RNA"/>
</dbReference>
<keyword evidence="1" id="KW-0812">Transmembrane</keyword>
<organism evidence="2">
    <name type="scientific">Chaetoceros debilis</name>
    <dbReference type="NCBI Taxonomy" id="122233"/>
    <lineage>
        <taxon>Eukaryota</taxon>
        <taxon>Sar</taxon>
        <taxon>Stramenopiles</taxon>
        <taxon>Ochrophyta</taxon>
        <taxon>Bacillariophyta</taxon>
        <taxon>Coscinodiscophyceae</taxon>
        <taxon>Chaetocerotophycidae</taxon>
        <taxon>Chaetocerotales</taxon>
        <taxon>Chaetocerotaceae</taxon>
        <taxon>Chaetoceros</taxon>
    </lineage>
</organism>
<evidence type="ECO:0000313" key="2">
    <source>
        <dbReference type="EMBL" id="CAE0456653.1"/>
    </source>
</evidence>
<protein>
    <submittedName>
        <fullName evidence="2">Uncharacterized protein</fullName>
    </submittedName>
</protein>
<sequence length="346" mass="38639">MITYQYPSCSLCHVNVDISAGYDYSHHDLITNPSQPLPLQFTTSVATCASLQSMAQGRCFSEVDCTYLQSEFKSVCCENGNDSGIDNDDEVHDDKRRPLRLRSRLRGLEDGEENIFQCDEENRYDPFTFTFVNGLVDRGSASESESAEIQEQDDIFSDDDADDVLDDDAMDDAEFNVYYEYDYTYAQSDANGVTIDPDVVFFLALIILVVGITFIRQERQDRRRVNTSTLISTSRQMWSNSQRNGQDYNHDHEQEGIITVELTALECTTVCIHDGDNEDGTGDGAGTEAEAENYLDEEQEEQGSQGRVPMVYATPIGRGAGIRIESMGGRRSSGEYVPVAVAIPID</sequence>
<reference evidence="2" key="1">
    <citation type="submission" date="2021-01" db="EMBL/GenBank/DDBJ databases">
        <authorList>
            <person name="Corre E."/>
            <person name="Pelletier E."/>
            <person name="Niang G."/>
            <person name="Scheremetjew M."/>
            <person name="Finn R."/>
            <person name="Kale V."/>
            <person name="Holt S."/>
            <person name="Cochrane G."/>
            <person name="Meng A."/>
            <person name="Brown T."/>
            <person name="Cohen L."/>
        </authorList>
    </citation>
    <scope>NUCLEOTIDE SEQUENCE</scope>
    <source>
        <strain evidence="2">MM31A-1</strain>
    </source>
</reference>
<feature type="transmembrane region" description="Helical" evidence="1">
    <location>
        <begin position="199"/>
        <end position="215"/>
    </location>
</feature>
<accession>A0A7S3PVE3</accession>
<keyword evidence="1" id="KW-1133">Transmembrane helix</keyword>
<proteinExistence type="predicted"/>
<gene>
    <name evidence="2" type="ORF">CDEB00056_LOCUS1494</name>
</gene>
<name>A0A7S3PVE3_9STRA</name>
<keyword evidence="1" id="KW-0472">Membrane</keyword>
<evidence type="ECO:0000256" key="1">
    <source>
        <dbReference type="SAM" id="Phobius"/>
    </source>
</evidence>
<dbReference type="AlphaFoldDB" id="A0A7S3PVE3"/>